<gene>
    <name evidence="3" type="ORF">FC89_GL002227</name>
</gene>
<dbReference type="Proteomes" id="UP000051451">
    <property type="component" value="Unassembled WGS sequence"/>
</dbReference>
<dbReference type="Pfam" id="PF07690">
    <property type="entry name" value="MFS_1"/>
    <property type="match status" value="1"/>
</dbReference>
<feature type="transmembrane region" description="Helical" evidence="2">
    <location>
        <begin position="36"/>
        <end position="57"/>
    </location>
</feature>
<dbReference type="InterPro" id="IPR053160">
    <property type="entry name" value="MFS_DHA3_Transporter"/>
</dbReference>
<dbReference type="CDD" id="cd06174">
    <property type="entry name" value="MFS"/>
    <property type="match status" value="1"/>
</dbReference>
<evidence type="ECO:0000313" key="3">
    <source>
        <dbReference type="EMBL" id="KRM04541.1"/>
    </source>
</evidence>
<feature type="transmembrane region" description="Helical" evidence="2">
    <location>
        <begin position="367"/>
        <end position="386"/>
    </location>
</feature>
<dbReference type="EMBL" id="AZGB01000027">
    <property type="protein sequence ID" value="KRM04541.1"/>
    <property type="molecule type" value="Genomic_DNA"/>
</dbReference>
<comment type="subcellular location">
    <subcellularLocation>
        <location evidence="1">Cell membrane</location>
        <topology evidence="1">Multi-pass membrane protein</topology>
    </subcellularLocation>
</comment>
<dbReference type="GO" id="GO:0022857">
    <property type="term" value="F:transmembrane transporter activity"/>
    <property type="evidence" value="ECO:0007669"/>
    <property type="project" value="InterPro"/>
</dbReference>
<dbReference type="Gene3D" id="1.20.1250.20">
    <property type="entry name" value="MFS general substrate transporter like domains"/>
    <property type="match status" value="1"/>
</dbReference>
<dbReference type="RefSeq" id="WP_057872586.1">
    <property type="nucleotide sequence ID" value="NZ_AZGB01000027.1"/>
</dbReference>
<organism evidence="3 4">
    <name type="scientific">Liquorilactobacillus ghanensis DSM 18630</name>
    <dbReference type="NCBI Taxonomy" id="1423750"/>
    <lineage>
        <taxon>Bacteria</taxon>
        <taxon>Bacillati</taxon>
        <taxon>Bacillota</taxon>
        <taxon>Bacilli</taxon>
        <taxon>Lactobacillales</taxon>
        <taxon>Lactobacillaceae</taxon>
        <taxon>Liquorilactobacillus</taxon>
    </lineage>
</organism>
<reference evidence="3 4" key="1">
    <citation type="journal article" date="2015" name="Genome Announc.">
        <title>Expanding the biotechnology potential of lactobacilli through comparative genomics of 213 strains and associated genera.</title>
        <authorList>
            <person name="Sun Z."/>
            <person name="Harris H.M."/>
            <person name="McCann A."/>
            <person name="Guo C."/>
            <person name="Argimon S."/>
            <person name="Zhang W."/>
            <person name="Yang X."/>
            <person name="Jeffery I.B."/>
            <person name="Cooney J.C."/>
            <person name="Kagawa T.F."/>
            <person name="Liu W."/>
            <person name="Song Y."/>
            <person name="Salvetti E."/>
            <person name="Wrobel A."/>
            <person name="Rasinkangas P."/>
            <person name="Parkhill J."/>
            <person name="Rea M.C."/>
            <person name="O'Sullivan O."/>
            <person name="Ritari J."/>
            <person name="Douillard F.P."/>
            <person name="Paul Ross R."/>
            <person name="Yang R."/>
            <person name="Briner A.E."/>
            <person name="Felis G.E."/>
            <person name="de Vos W.M."/>
            <person name="Barrangou R."/>
            <person name="Klaenhammer T.R."/>
            <person name="Caufield P.W."/>
            <person name="Cui Y."/>
            <person name="Zhang H."/>
            <person name="O'Toole P.W."/>
        </authorList>
    </citation>
    <scope>NUCLEOTIDE SEQUENCE [LARGE SCALE GENOMIC DNA]</scope>
    <source>
        <strain evidence="3 4">DSM 18630</strain>
    </source>
</reference>
<keyword evidence="2" id="KW-1133">Transmembrane helix</keyword>
<keyword evidence="2" id="KW-0812">Transmembrane</keyword>
<protein>
    <submittedName>
        <fullName evidence="3">Major facilitator superfamily permease</fullName>
    </submittedName>
</protein>
<dbReference type="InterPro" id="IPR036259">
    <property type="entry name" value="MFS_trans_sf"/>
</dbReference>
<evidence type="ECO:0000256" key="1">
    <source>
        <dbReference type="ARBA" id="ARBA00004651"/>
    </source>
</evidence>
<dbReference type="STRING" id="1423750.FC89_GL002227"/>
<feature type="transmembrane region" description="Helical" evidence="2">
    <location>
        <begin position="277"/>
        <end position="295"/>
    </location>
</feature>
<feature type="transmembrane region" description="Helical" evidence="2">
    <location>
        <begin position="162"/>
        <end position="181"/>
    </location>
</feature>
<dbReference type="PANTHER" id="PTHR23530">
    <property type="entry name" value="TRANSPORT PROTEIN-RELATED"/>
    <property type="match status" value="1"/>
</dbReference>
<sequence>MKIEYQKNVACSYWYSFFAFFGINSLWVIYLQQQGLSLVEIGLCESIFHVASFLFELPSGVLADRFSYKSVLIAGRIMAIAAAVTMLIGGSFWVYAGGFVLNAFSYNLQSGTLEALIYDSLLEQRQEKHYPKAAAHLNMIFEFADTGGVVLAGLFVHWHFELTYVIEILISCLALFSILLVKEPRLVSGAQTEETSAASTKEILLAAWKLLQHQPQLRNLMIFQAGFDAVCTSYYFYFQSLMENKNFTSWLISALLILAAAINIFAMHFAPHLKAKLPVSTFTGWLAVSLLILLTCWFNQLVILLGIFLLVQALGSISEPIFSSYYNEAVPSEQRATLLSVASVFFSIGMIVIFPFLGWLIEKSNFAIAFGSLGLVLLVLLGSISIHSRFFAN</sequence>
<dbReference type="SUPFAM" id="SSF103473">
    <property type="entry name" value="MFS general substrate transporter"/>
    <property type="match status" value="1"/>
</dbReference>
<dbReference type="PANTHER" id="PTHR23530:SF1">
    <property type="entry name" value="PERMEASE, MAJOR FACILITATOR SUPERFAMILY-RELATED"/>
    <property type="match status" value="1"/>
</dbReference>
<proteinExistence type="predicted"/>
<dbReference type="OrthoDB" id="9816124at2"/>
<feature type="transmembrane region" description="Helical" evidence="2">
    <location>
        <begin position="250"/>
        <end position="270"/>
    </location>
</feature>
<name>A0A0R1VGW5_9LACO</name>
<feature type="transmembrane region" description="Helical" evidence="2">
    <location>
        <begin position="77"/>
        <end position="96"/>
    </location>
</feature>
<dbReference type="GeneID" id="98319888"/>
<feature type="transmembrane region" description="Helical" evidence="2">
    <location>
        <begin position="338"/>
        <end position="361"/>
    </location>
</feature>
<keyword evidence="2" id="KW-0472">Membrane</keyword>
<evidence type="ECO:0000256" key="2">
    <source>
        <dbReference type="SAM" id="Phobius"/>
    </source>
</evidence>
<comment type="caution">
    <text evidence="3">The sequence shown here is derived from an EMBL/GenBank/DDBJ whole genome shotgun (WGS) entry which is preliminary data.</text>
</comment>
<accession>A0A0R1VGW5</accession>
<dbReference type="PATRIC" id="fig|1423750.3.peg.2267"/>
<keyword evidence="4" id="KW-1185">Reference proteome</keyword>
<dbReference type="InterPro" id="IPR011701">
    <property type="entry name" value="MFS"/>
</dbReference>
<dbReference type="AlphaFoldDB" id="A0A0R1VGW5"/>
<feature type="transmembrane region" description="Helical" evidence="2">
    <location>
        <begin position="12"/>
        <end position="30"/>
    </location>
</feature>
<evidence type="ECO:0000313" key="4">
    <source>
        <dbReference type="Proteomes" id="UP000051451"/>
    </source>
</evidence>
<dbReference type="GO" id="GO:0005886">
    <property type="term" value="C:plasma membrane"/>
    <property type="evidence" value="ECO:0007669"/>
    <property type="project" value="UniProtKB-SubCell"/>
</dbReference>
<feature type="transmembrane region" description="Helical" evidence="2">
    <location>
        <begin position="301"/>
        <end position="326"/>
    </location>
</feature>